<dbReference type="OrthoDB" id="3793287at2759"/>
<sequence length="164" mass="18939">MATAETRPEIPSHISSENVVAIVTVNDPNFPTHLQDTTFRKTNLIRRWSPRARRKTVVGAQVFLLQAEDKFEYTFGRHSNAGATANMSDIRLPGTKVAKQQFKLVPDWETDKWRIHSMSETVCNVNDVPLQKPTPRTRRFKDPFPHVLYLNQAEGNRIFAWHRT</sequence>
<dbReference type="Proteomes" id="UP001140562">
    <property type="component" value="Unassembled WGS sequence"/>
</dbReference>
<reference evidence="1" key="1">
    <citation type="submission" date="2022-10" db="EMBL/GenBank/DDBJ databases">
        <title>Tapping the CABI collections for fungal endophytes: first genome assemblies for Collariella, Neodidymelliopsis, Ascochyta clinopodiicola, Didymella pomorum, Didymosphaeria variabile, Neocosmospora piperis and Neocucurbitaria cava.</title>
        <authorList>
            <person name="Hill R."/>
        </authorList>
    </citation>
    <scope>NUCLEOTIDE SEQUENCE</scope>
    <source>
        <strain evidence="1">IMI 360193</strain>
    </source>
</reference>
<evidence type="ECO:0000313" key="1">
    <source>
        <dbReference type="EMBL" id="KAJ4335930.1"/>
    </source>
</evidence>
<dbReference type="SUPFAM" id="SSF49879">
    <property type="entry name" value="SMAD/FHA domain"/>
    <property type="match status" value="1"/>
</dbReference>
<dbReference type="InterPro" id="IPR008984">
    <property type="entry name" value="SMAD_FHA_dom_sf"/>
</dbReference>
<protein>
    <submittedName>
        <fullName evidence="1">Uncharacterized protein</fullName>
    </submittedName>
</protein>
<proteinExistence type="predicted"/>
<gene>
    <name evidence="1" type="ORF">N0V87_005786</name>
</gene>
<keyword evidence="2" id="KW-1185">Reference proteome</keyword>
<comment type="caution">
    <text evidence="1">The sequence shown here is derived from an EMBL/GenBank/DDBJ whole genome shotgun (WGS) entry which is preliminary data.</text>
</comment>
<dbReference type="AlphaFoldDB" id="A0A9W8WXW1"/>
<organism evidence="1 2">
    <name type="scientific">Didymella glomerata</name>
    <dbReference type="NCBI Taxonomy" id="749621"/>
    <lineage>
        <taxon>Eukaryota</taxon>
        <taxon>Fungi</taxon>
        <taxon>Dikarya</taxon>
        <taxon>Ascomycota</taxon>
        <taxon>Pezizomycotina</taxon>
        <taxon>Dothideomycetes</taxon>
        <taxon>Pleosporomycetidae</taxon>
        <taxon>Pleosporales</taxon>
        <taxon>Pleosporineae</taxon>
        <taxon>Didymellaceae</taxon>
        <taxon>Didymella</taxon>
    </lineage>
</organism>
<dbReference type="EMBL" id="JAPEUV010000055">
    <property type="protein sequence ID" value="KAJ4335930.1"/>
    <property type="molecule type" value="Genomic_DNA"/>
</dbReference>
<name>A0A9W8WXW1_9PLEO</name>
<evidence type="ECO:0000313" key="2">
    <source>
        <dbReference type="Proteomes" id="UP001140562"/>
    </source>
</evidence>
<accession>A0A9W8WXW1</accession>